<evidence type="ECO:0000313" key="8">
    <source>
        <dbReference type="Proteomes" id="UP001143304"/>
    </source>
</evidence>
<evidence type="ECO:0000256" key="6">
    <source>
        <dbReference type="SAM" id="SignalP"/>
    </source>
</evidence>
<evidence type="ECO:0000256" key="5">
    <source>
        <dbReference type="ARBA" id="ARBA00023004"/>
    </source>
</evidence>
<evidence type="ECO:0000256" key="3">
    <source>
        <dbReference type="ARBA" id="ARBA00022723"/>
    </source>
</evidence>
<dbReference type="SUPFAM" id="SSF47175">
    <property type="entry name" value="Cytochromes"/>
    <property type="match status" value="1"/>
</dbReference>
<sequence length="159" mass="17545">MRKYPRKILLAVTAVAVITLSPAAISHLNDQEVSQSYRQSWFTMIALNFGPMVAMLKGEIPWNDDQMAVYADELVILTSMDGMRGFADGSDKGTTRAKPGIWENKEDFKAKMDDMAMAVQALQEAVNSGNRKAIAGNIAATGKACKACHDEYKSKNYLY</sequence>
<dbReference type="EMBL" id="SHNO01000001">
    <property type="protein sequence ID" value="MCX2976185.1"/>
    <property type="molecule type" value="Genomic_DNA"/>
</dbReference>
<keyword evidence="6" id="KW-0732">Signal</keyword>
<dbReference type="PIRSF" id="PIRSF000027">
    <property type="entry name" value="Cytc_c_prime"/>
    <property type="match status" value="1"/>
</dbReference>
<keyword evidence="2" id="KW-0349">Heme</keyword>
<accession>A0ABT3T1Z0</accession>
<dbReference type="PROSITE" id="PS51009">
    <property type="entry name" value="CYTCII"/>
    <property type="match status" value="1"/>
</dbReference>
<protein>
    <submittedName>
        <fullName evidence="7">Cytochrome c</fullName>
    </submittedName>
</protein>
<dbReference type="InterPro" id="IPR002321">
    <property type="entry name" value="Cyt_c_II"/>
</dbReference>
<feature type="signal peptide" evidence="6">
    <location>
        <begin position="1"/>
        <end position="23"/>
    </location>
</feature>
<feature type="chain" id="PRO_5046075238" evidence="6">
    <location>
        <begin position="24"/>
        <end position="159"/>
    </location>
</feature>
<name>A0ABT3T1Z0_9GAMM</name>
<evidence type="ECO:0000313" key="7">
    <source>
        <dbReference type="EMBL" id="MCX2976185.1"/>
    </source>
</evidence>
<keyword evidence="4" id="KW-0249">Electron transport</keyword>
<dbReference type="InterPro" id="IPR012127">
    <property type="entry name" value="Cyt_c_prime"/>
</dbReference>
<proteinExistence type="predicted"/>
<keyword evidence="5" id="KW-0408">Iron</keyword>
<organism evidence="7 8">
    <name type="scientific">Candidatus Marimicrobium litorale</name>
    <dbReference type="NCBI Taxonomy" id="2518991"/>
    <lineage>
        <taxon>Bacteria</taxon>
        <taxon>Pseudomonadati</taxon>
        <taxon>Pseudomonadota</taxon>
        <taxon>Gammaproteobacteria</taxon>
        <taxon>Cellvibrionales</taxon>
        <taxon>Halieaceae</taxon>
        <taxon>Marimicrobium</taxon>
    </lineage>
</organism>
<evidence type="ECO:0000256" key="1">
    <source>
        <dbReference type="ARBA" id="ARBA00022448"/>
    </source>
</evidence>
<gene>
    <name evidence="7" type="ORF">EYC82_02295</name>
</gene>
<dbReference type="Gene3D" id="1.20.120.10">
    <property type="entry name" value="Cytochrome c/b562"/>
    <property type="match status" value="1"/>
</dbReference>
<keyword evidence="3" id="KW-0479">Metal-binding</keyword>
<comment type="caution">
    <text evidence="7">The sequence shown here is derived from an EMBL/GenBank/DDBJ whole genome shotgun (WGS) entry which is preliminary data.</text>
</comment>
<keyword evidence="1" id="KW-0813">Transport</keyword>
<keyword evidence="8" id="KW-1185">Reference proteome</keyword>
<dbReference type="InterPro" id="IPR010980">
    <property type="entry name" value="Cyt_c/b562"/>
</dbReference>
<evidence type="ECO:0000256" key="2">
    <source>
        <dbReference type="ARBA" id="ARBA00022617"/>
    </source>
</evidence>
<reference evidence="7" key="1">
    <citation type="submission" date="2019-02" db="EMBL/GenBank/DDBJ databases">
        <authorList>
            <person name="Li S.-H."/>
        </authorList>
    </citation>
    <scope>NUCLEOTIDE SEQUENCE</scope>
    <source>
        <strain evidence="7">IMCC11814</strain>
    </source>
</reference>
<dbReference type="Proteomes" id="UP001143304">
    <property type="component" value="Unassembled WGS sequence"/>
</dbReference>
<dbReference type="Pfam" id="PF01322">
    <property type="entry name" value="Cytochrom_C_2"/>
    <property type="match status" value="1"/>
</dbReference>
<evidence type="ECO:0000256" key="4">
    <source>
        <dbReference type="ARBA" id="ARBA00022982"/>
    </source>
</evidence>